<accession>A0A8E5MIX8</accession>
<evidence type="ECO:0000313" key="2">
    <source>
        <dbReference type="Proteomes" id="UP000027002"/>
    </source>
</evidence>
<keyword evidence="2" id="KW-1185">Reference proteome</keyword>
<organism evidence="1 2">
    <name type="scientific">Ustilaginoidea virens</name>
    <name type="common">Rice false smut fungus</name>
    <name type="synonym">Villosiclava virens</name>
    <dbReference type="NCBI Taxonomy" id="1159556"/>
    <lineage>
        <taxon>Eukaryota</taxon>
        <taxon>Fungi</taxon>
        <taxon>Dikarya</taxon>
        <taxon>Ascomycota</taxon>
        <taxon>Pezizomycotina</taxon>
        <taxon>Sordariomycetes</taxon>
        <taxon>Hypocreomycetidae</taxon>
        <taxon>Hypocreales</taxon>
        <taxon>Clavicipitaceae</taxon>
        <taxon>Ustilaginoidea</taxon>
    </lineage>
</organism>
<dbReference type="OrthoDB" id="4961484at2759"/>
<proteinExistence type="predicted"/>
<dbReference type="GeneID" id="66066236"/>
<name>A0A8E5MIX8_USTVR</name>
<reference evidence="1" key="1">
    <citation type="submission" date="2020-03" db="EMBL/GenBank/DDBJ databases">
        <title>A mixture of massive structural variations and highly conserved coding sequences in Ustilaginoidea virens genome.</title>
        <authorList>
            <person name="Zhang K."/>
            <person name="Zhao Z."/>
            <person name="Zhang Z."/>
            <person name="Li Y."/>
            <person name="Hsiang T."/>
            <person name="Sun W."/>
        </authorList>
    </citation>
    <scope>NUCLEOTIDE SEQUENCE</scope>
    <source>
        <strain evidence="1">UV-8b</strain>
    </source>
</reference>
<dbReference type="KEGG" id="uvi:66066236"/>
<dbReference type="Proteomes" id="UP000027002">
    <property type="component" value="Chromosome 4"/>
</dbReference>
<dbReference type="RefSeq" id="XP_042998889.1">
    <property type="nucleotide sequence ID" value="XM_043142956.1"/>
</dbReference>
<sequence length="165" mass="18751">MEQDIQQPDFSLMADNLSQVAVHLGRCAHLPAIDGGVHLAQTLQTVLERIGALENAINRRFDEADRRMNRRFDEIDQRVTAANKNSTARIRNSVVTRRDNDLAPLYNAFTSERIIRFPRKLRDLENLNEGRVDSILEELGEPVEGAVDEKKRQLKYAVGVTNQIS</sequence>
<protein>
    <submittedName>
        <fullName evidence="1">Uncharacterized protein</fullName>
    </submittedName>
</protein>
<dbReference type="EMBL" id="CP072756">
    <property type="protein sequence ID" value="QUC21216.1"/>
    <property type="molecule type" value="Genomic_DNA"/>
</dbReference>
<evidence type="ECO:0000313" key="1">
    <source>
        <dbReference type="EMBL" id="QUC21216.1"/>
    </source>
</evidence>
<gene>
    <name evidence="1" type="ORF">UV8b_05459</name>
</gene>
<dbReference type="AlphaFoldDB" id="A0A8E5MIX8"/>